<gene>
    <name evidence="6" type="primary">malQ</name>
    <name evidence="6" type="ORF">KDB89_04310</name>
</gene>
<evidence type="ECO:0000313" key="7">
    <source>
        <dbReference type="Proteomes" id="UP000824504"/>
    </source>
</evidence>
<sequence>MTDLSPGLQRLADHFGIAREFWDWKGRHVDIPVSTLVEVLAAFDIDASTPQAADDAWQRVVDDSWRRVLPPCTVAEEGHGIHVDVHVPAGSGLEVHVVLESGETRPAWQSDNDTGDRVVDGEAIGEATFWLGSDLPTGYHHVVATTATGVHRASVIVTPGFVGFPPAMRDQRIWGYGTQLYSVASRSSWGIGDLADLADLISWSGTRQFAGYVLINPLHAAETVTPLEPSPYLPASRRFINPIYIRPEAIDEYATLGRGARQQVKALRKRAAALGRESGIVERNGIWPLKLEALRLIHAEGMRAARRIAYDDFRRREGVGLRNFATWSALCEQHGQRWREWPEELQRPSSPAVVEFAEDNAEEIDFFEWLQWVAQTQISAAQAVAAEVGMPVGIVTDLAVGINREGAETWMMPDVFANSMSVGAPPDQYNQAGQDWGQPPWRPDRLAELAYAPFRAMVSAALRRVGGLRVDHIIGLFRLWWVPRGGGPTQGTYVRNNHEALVGILALEAQRAQALVVGEDLGTVEPWVRDYLARRGILGTSVLWFEAGQQGEPLDAQWWREYCMASVTTHDLPPTLGYLDGEHVRIRDDLGLLTEPLDDELRVAGRERAAWLGKLVDSRVLAPDRVDDSTEVMLALHRYLLLTPSKVLLANLTDAVGERRAQNMPGTVDEYPNWRVPLHDAEGRRIELEDVFSARLPQRLAAVMNGLPEQPASRWERR</sequence>
<evidence type="ECO:0000259" key="5">
    <source>
        <dbReference type="Pfam" id="PF21226"/>
    </source>
</evidence>
<accession>A0ABX8SMS9</accession>
<reference evidence="6 7" key="1">
    <citation type="submission" date="2021-07" db="EMBL/GenBank/DDBJ databases">
        <title>complete genome sequencing of Tessaracoccus sp.J1M15.</title>
        <authorList>
            <person name="Bae J.-W."/>
            <person name="Kim D.-y."/>
        </authorList>
    </citation>
    <scope>NUCLEOTIDE SEQUENCE [LARGE SCALE GENOMIC DNA]</scope>
    <source>
        <strain evidence="6 7">J1M15</strain>
    </source>
</reference>
<feature type="domain" description="MalQ N-terminal beta-sandwich" evidence="5">
    <location>
        <begin position="69"/>
        <end position="159"/>
    </location>
</feature>
<keyword evidence="2 4" id="KW-0808">Transferase</keyword>
<dbReference type="Pfam" id="PF02446">
    <property type="entry name" value="Glyco_hydro_77"/>
    <property type="match status" value="1"/>
</dbReference>
<evidence type="ECO:0000256" key="4">
    <source>
        <dbReference type="RuleBase" id="RU361207"/>
    </source>
</evidence>
<dbReference type="NCBIfam" id="TIGR00217">
    <property type="entry name" value="malQ"/>
    <property type="match status" value="1"/>
</dbReference>
<dbReference type="RefSeq" id="WP_219083634.1">
    <property type="nucleotide sequence ID" value="NZ_CP079216.1"/>
</dbReference>
<comment type="catalytic activity">
    <reaction evidence="4">
        <text>Transfers a segment of a (1-&gt;4)-alpha-D-glucan to a new position in an acceptor, which may be glucose or a (1-&gt;4)-alpha-D-glucan.</text>
        <dbReference type="EC" id="2.4.1.25"/>
    </reaction>
</comment>
<keyword evidence="1 4" id="KW-0328">Glycosyltransferase</keyword>
<keyword evidence="3 4" id="KW-0119">Carbohydrate metabolism</keyword>
<dbReference type="InterPro" id="IPR003385">
    <property type="entry name" value="Glyco_hydro_77"/>
</dbReference>
<proteinExistence type="inferred from homology"/>
<evidence type="ECO:0000256" key="1">
    <source>
        <dbReference type="ARBA" id="ARBA00022676"/>
    </source>
</evidence>
<dbReference type="EMBL" id="CP079216">
    <property type="protein sequence ID" value="QXT63707.1"/>
    <property type="molecule type" value="Genomic_DNA"/>
</dbReference>
<organism evidence="6 7">
    <name type="scientific">Tessaracoccus palaemonis</name>
    <dbReference type="NCBI Taxonomy" id="2829499"/>
    <lineage>
        <taxon>Bacteria</taxon>
        <taxon>Bacillati</taxon>
        <taxon>Actinomycetota</taxon>
        <taxon>Actinomycetes</taxon>
        <taxon>Propionibacteriales</taxon>
        <taxon>Propionibacteriaceae</taxon>
        <taxon>Tessaracoccus</taxon>
    </lineage>
</organism>
<dbReference type="PANTHER" id="PTHR32438">
    <property type="entry name" value="4-ALPHA-GLUCANOTRANSFERASE DPE1, CHLOROPLASTIC/AMYLOPLASTIC"/>
    <property type="match status" value="1"/>
</dbReference>
<dbReference type="Proteomes" id="UP000824504">
    <property type="component" value="Chromosome"/>
</dbReference>
<dbReference type="PANTHER" id="PTHR32438:SF5">
    <property type="entry name" value="4-ALPHA-GLUCANOTRANSFERASE DPE1, CHLOROPLASTIC_AMYLOPLASTIC"/>
    <property type="match status" value="1"/>
</dbReference>
<keyword evidence="7" id="KW-1185">Reference proteome</keyword>
<dbReference type="GO" id="GO:0004134">
    <property type="term" value="F:4-alpha-glucanotransferase activity"/>
    <property type="evidence" value="ECO:0007669"/>
    <property type="project" value="UniProtKB-EC"/>
</dbReference>
<protein>
    <recommendedName>
        <fullName evidence="4">4-alpha-glucanotransferase</fullName>
        <ecNumber evidence="4">2.4.1.25</ecNumber>
    </recommendedName>
    <alternativeName>
        <fullName evidence="4">Amylomaltase</fullName>
    </alternativeName>
    <alternativeName>
        <fullName evidence="4">Disproportionating enzyme</fullName>
    </alternativeName>
</protein>
<dbReference type="EC" id="2.4.1.25" evidence="4"/>
<evidence type="ECO:0000256" key="3">
    <source>
        <dbReference type="ARBA" id="ARBA00023277"/>
    </source>
</evidence>
<evidence type="ECO:0000313" key="6">
    <source>
        <dbReference type="EMBL" id="QXT63707.1"/>
    </source>
</evidence>
<comment type="similarity">
    <text evidence="4">Belongs to the disproportionating enzyme family.</text>
</comment>
<evidence type="ECO:0000256" key="2">
    <source>
        <dbReference type="ARBA" id="ARBA00022679"/>
    </source>
</evidence>
<dbReference type="Pfam" id="PF21226">
    <property type="entry name" value="MalQ_N"/>
    <property type="match status" value="1"/>
</dbReference>
<name>A0ABX8SMS9_9ACTN</name>
<dbReference type="InterPro" id="IPR048458">
    <property type="entry name" value="MalQ_N"/>
</dbReference>